<gene>
    <name evidence="2" type="primary">maa</name>
    <name evidence="2" type="ORF">SCHRY_v1c05860</name>
</gene>
<dbReference type="STRING" id="1276227.SCHRY_v1c05860"/>
<evidence type="ECO:0000256" key="1">
    <source>
        <dbReference type="RuleBase" id="RU367021"/>
    </source>
</evidence>
<dbReference type="KEGG" id="scr:SCHRY_v1c05860"/>
<dbReference type="Gene3D" id="2.160.10.10">
    <property type="entry name" value="Hexapeptide repeat proteins"/>
    <property type="match status" value="1"/>
</dbReference>
<comment type="similarity">
    <text evidence="1">Belongs to the transferase hexapeptide repeat family.</text>
</comment>
<sequence length="78" mass="8481">MTTNHPIDKTLWEGTISKEIIIENNVWLGVNVSVISGVIIGENSIIGPGIVATKSISKNIIVAVIPARVIKEIWLCFI</sequence>
<dbReference type="GO" id="GO:0008870">
    <property type="term" value="F:galactoside O-acetyltransferase activity"/>
    <property type="evidence" value="ECO:0007669"/>
    <property type="project" value="TreeGrafter"/>
</dbReference>
<protein>
    <recommendedName>
        <fullName evidence="1">Acetyltransferase</fullName>
        <ecNumber evidence="1">2.3.1.-</ecNumber>
    </recommendedName>
</protein>
<accession>R4UBA8</accession>
<dbReference type="EMBL" id="CP005077">
    <property type="protein sequence ID" value="AGM25164.1"/>
    <property type="molecule type" value="Genomic_DNA"/>
</dbReference>
<proteinExistence type="inferred from homology"/>
<dbReference type="InterPro" id="IPR001451">
    <property type="entry name" value="Hexapep"/>
</dbReference>
<name>R4UBA8_9MOLU</name>
<dbReference type="PANTHER" id="PTHR43017:SF1">
    <property type="entry name" value="ACETYLTRANSFERASE YJL218W-RELATED"/>
    <property type="match status" value="1"/>
</dbReference>
<organism evidence="2 3">
    <name type="scientific">Spiroplasma chrysopicola DF-1</name>
    <dbReference type="NCBI Taxonomy" id="1276227"/>
    <lineage>
        <taxon>Bacteria</taxon>
        <taxon>Bacillati</taxon>
        <taxon>Mycoplasmatota</taxon>
        <taxon>Mollicutes</taxon>
        <taxon>Entomoplasmatales</taxon>
        <taxon>Spiroplasmataceae</taxon>
        <taxon>Spiroplasma</taxon>
    </lineage>
</organism>
<dbReference type="InterPro" id="IPR039369">
    <property type="entry name" value="LacA-like"/>
</dbReference>
<evidence type="ECO:0000313" key="3">
    <source>
        <dbReference type="Proteomes" id="UP000013964"/>
    </source>
</evidence>
<dbReference type="HOGENOM" id="CLU_051638_7_6_14"/>
<keyword evidence="1" id="KW-0012">Acyltransferase</keyword>
<dbReference type="RefSeq" id="WP_016338989.1">
    <property type="nucleotide sequence ID" value="NC_021280.1"/>
</dbReference>
<dbReference type="SUPFAM" id="SSF51161">
    <property type="entry name" value="Trimeric LpxA-like enzymes"/>
    <property type="match status" value="1"/>
</dbReference>
<dbReference type="InterPro" id="IPR011004">
    <property type="entry name" value="Trimer_LpxA-like_sf"/>
</dbReference>
<dbReference type="OrthoDB" id="9801697at2"/>
<dbReference type="Proteomes" id="UP000013964">
    <property type="component" value="Chromosome"/>
</dbReference>
<dbReference type="AlphaFoldDB" id="R4UBA8"/>
<dbReference type="PATRIC" id="fig|1276227.3.peg.589"/>
<dbReference type="eggNOG" id="COG0110">
    <property type="taxonomic scope" value="Bacteria"/>
</dbReference>
<reference evidence="2 3" key="1">
    <citation type="journal article" date="2013" name="Genome Biol. Evol.">
        <title>Complete genomes of two dipteran-associated spiroplasmas provided insights into the origin, dynamics, and impacts of viral invasion in spiroplasma.</title>
        <authorList>
            <person name="Ku C."/>
            <person name="Lo W.S."/>
            <person name="Chen L.L."/>
            <person name="Kuo C.H."/>
        </authorList>
    </citation>
    <scope>NUCLEOTIDE SEQUENCE [LARGE SCALE GENOMIC DNA]</scope>
    <source>
        <strain evidence="2 3">DF-1</strain>
    </source>
</reference>
<evidence type="ECO:0000313" key="2">
    <source>
        <dbReference type="EMBL" id="AGM25164.1"/>
    </source>
</evidence>
<dbReference type="PANTHER" id="PTHR43017">
    <property type="entry name" value="GALACTOSIDE O-ACETYLTRANSFERASE"/>
    <property type="match status" value="1"/>
</dbReference>
<keyword evidence="1 2" id="KW-0808">Transferase</keyword>
<keyword evidence="3" id="KW-1185">Reference proteome</keyword>
<dbReference type="Pfam" id="PF00132">
    <property type="entry name" value="Hexapep"/>
    <property type="match status" value="1"/>
</dbReference>
<dbReference type="EC" id="2.3.1.-" evidence="1"/>